<keyword evidence="7" id="KW-1185">Reference proteome</keyword>
<organism evidence="6 7">
    <name type="scientific">Agrocybe chaxingu</name>
    <dbReference type="NCBI Taxonomy" id="84603"/>
    <lineage>
        <taxon>Eukaryota</taxon>
        <taxon>Fungi</taxon>
        <taxon>Dikarya</taxon>
        <taxon>Basidiomycota</taxon>
        <taxon>Agaricomycotina</taxon>
        <taxon>Agaricomycetes</taxon>
        <taxon>Agaricomycetidae</taxon>
        <taxon>Agaricales</taxon>
        <taxon>Agaricineae</taxon>
        <taxon>Strophariaceae</taxon>
        <taxon>Agrocybe</taxon>
    </lineage>
</organism>
<reference evidence="6" key="1">
    <citation type="submission" date="2022-07" db="EMBL/GenBank/DDBJ databases">
        <title>Genome Sequence of Agrocybe chaxingu.</title>
        <authorList>
            <person name="Buettner E."/>
        </authorList>
    </citation>
    <scope>NUCLEOTIDE SEQUENCE</scope>
    <source>
        <strain evidence="6">MP-N11</strain>
    </source>
</reference>
<dbReference type="SUPFAM" id="SSF50475">
    <property type="entry name" value="FMN-binding split barrel"/>
    <property type="match status" value="1"/>
</dbReference>
<name>A0A9W8N0M7_9AGAR</name>
<comment type="caution">
    <text evidence="6">The sequence shown here is derived from an EMBL/GenBank/DDBJ whole genome shotgun (WGS) entry which is preliminary data.</text>
</comment>
<comment type="cofactor">
    <cofactor evidence="1">
        <name>FMN</name>
        <dbReference type="ChEBI" id="CHEBI:58210"/>
    </cofactor>
</comment>
<evidence type="ECO:0000256" key="2">
    <source>
        <dbReference type="ARBA" id="ARBA00022630"/>
    </source>
</evidence>
<protein>
    <recommendedName>
        <fullName evidence="8">Flavin reductase like domain-containing protein</fullName>
    </recommendedName>
</protein>
<dbReference type="InterPro" id="IPR012349">
    <property type="entry name" value="Split_barrel_FMN-bd"/>
</dbReference>
<dbReference type="Gene3D" id="2.30.110.10">
    <property type="entry name" value="Electron Transport, Fmn-binding Protein, Chain A"/>
    <property type="match status" value="2"/>
</dbReference>
<evidence type="ECO:0000313" key="7">
    <source>
        <dbReference type="Proteomes" id="UP001148786"/>
    </source>
</evidence>
<evidence type="ECO:0000256" key="3">
    <source>
        <dbReference type="ARBA" id="ARBA00022643"/>
    </source>
</evidence>
<evidence type="ECO:0000256" key="5">
    <source>
        <dbReference type="SAM" id="MobiDB-lite"/>
    </source>
</evidence>
<evidence type="ECO:0008006" key="8">
    <source>
        <dbReference type="Google" id="ProtNLM"/>
    </source>
</evidence>
<comment type="similarity">
    <text evidence="4">Belongs to the flavoredoxin family.</text>
</comment>
<evidence type="ECO:0000313" key="6">
    <source>
        <dbReference type="EMBL" id="KAJ3516423.1"/>
    </source>
</evidence>
<dbReference type="Proteomes" id="UP001148786">
    <property type="component" value="Unassembled WGS sequence"/>
</dbReference>
<evidence type="ECO:0000256" key="4">
    <source>
        <dbReference type="ARBA" id="ARBA00038054"/>
    </source>
</evidence>
<evidence type="ECO:0000256" key="1">
    <source>
        <dbReference type="ARBA" id="ARBA00001917"/>
    </source>
</evidence>
<keyword evidence="2" id="KW-0285">Flavoprotein</keyword>
<dbReference type="AlphaFoldDB" id="A0A9W8N0M7"/>
<gene>
    <name evidence="6" type="ORF">NLJ89_g1126</name>
</gene>
<dbReference type="EMBL" id="JANKHO010000055">
    <property type="protein sequence ID" value="KAJ3516423.1"/>
    <property type="molecule type" value="Genomic_DNA"/>
</dbReference>
<dbReference type="PANTHER" id="PTHR33798:SF5">
    <property type="entry name" value="FLAVIN REDUCTASE LIKE DOMAIN-CONTAINING PROTEIN"/>
    <property type="match status" value="1"/>
</dbReference>
<proteinExistence type="inferred from homology"/>
<dbReference type="PANTHER" id="PTHR33798">
    <property type="entry name" value="FLAVOPROTEIN OXYGENASE"/>
    <property type="match status" value="1"/>
</dbReference>
<dbReference type="OrthoDB" id="10250990at2759"/>
<accession>A0A9W8N0M7</accession>
<sequence>MLESLLKLRGIPAAKYFTPNRAITRPVVDVSRDRSGKRHSSSSSRPPYDPQATFKFVGPPAPTWAPGDGLPNEMRQWKEEVSNTRRKTWDFTDPEIARNSYRILTSAIIPRPVAFVSTLSNDGIPNLAPFRFGVVVWHSRSDQGAECMFLVLHSVEAFFQAFSHTQQTIVKPPFVRESAVAMECELYGSQDVAIPTAAEPTATFVLGLIKNIHVRDSVLNEDGMTVDPAKLRPISRLGGTTYARLLQGFDIPRISWKAIRDEYQSLKQRGSS</sequence>
<feature type="region of interest" description="Disordered" evidence="5">
    <location>
        <begin position="28"/>
        <end position="52"/>
    </location>
</feature>
<keyword evidence="3" id="KW-0288">FMN</keyword>